<keyword evidence="4 6" id="KW-1133">Transmembrane helix</keyword>
<dbReference type="STRING" id="1742973.COMA2_250023"/>
<evidence type="ECO:0000256" key="2">
    <source>
        <dbReference type="ARBA" id="ARBA00022475"/>
    </source>
</evidence>
<dbReference type="InterPro" id="IPR023845">
    <property type="entry name" value="DUF3817_TM"/>
</dbReference>
<dbReference type="PANTHER" id="PTHR40077:SF1">
    <property type="entry name" value="MEMBRANE PROTEIN"/>
    <property type="match status" value="1"/>
</dbReference>
<reference evidence="9" key="1">
    <citation type="submission" date="2015-10" db="EMBL/GenBank/DDBJ databases">
        <authorList>
            <person name="Luecker S."/>
            <person name="Luecker S."/>
        </authorList>
    </citation>
    <scope>NUCLEOTIDE SEQUENCE [LARGE SCALE GENOMIC DNA]</scope>
</reference>
<proteinExistence type="predicted"/>
<protein>
    <submittedName>
        <fullName evidence="8">Uncharacterized membrane protein YdzA</fullName>
    </submittedName>
</protein>
<keyword evidence="3 6" id="KW-0812">Transmembrane</keyword>
<evidence type="ECO:0000256" key="6">
    <source>
        <dbReference type="SAM" id="Phobius"/>
    </source>
</evidence>
<gene>
    <name evidence="8" type="primary">ydzA</name>
    <name evidence="8" type="ORF">COMA2_250023</name>
</gene>
<accession>A0A0S4LJB1</accession>
<dbReference type="Proteomes" id="UP000198736">
    <property type="component" value="Unassembled WGS sequence"/>
</dbReference>
<name>A0A0S4LJB1_9BACT</name>
<evidence type="ECO:0000256" key="4">
    <source>
        <dbReference type="ARBA" id="ARBA00022989"/>
    </source>
</evidence>
<evidence type="ECO:0000256" key="5">
    <source>
        <dbReference type="ARBA" id="ARBA00023136"/>
    </source>
</evidence>
<dbReference type="GO" id="GO:0005886">
    <property type="term" value="C:plasma membrane"/>
    <property type="evidence" value="ECO:0007669"/>
    <property type="project" value="UniProtKB-SubCell"/>
</dbReference>
<keyword evidence="5 6" id="KW-0472">Membrane</keyword>
<feature type="transmembrane region" description="Helical" evidence="6">
    <location>
        <begin position="69"/>
        <end position="86"/>
    </location>
</feature>
<dbReference type="NCBIfam" id="TIGR03954">
    <property type="entry name" value="integ_memb_HG"/>
    <property type="match status" value="1"/>
</dbReference>
<evidence type="ECO:0000313" key="9">
    <source>
        <dbReference type="Proteomes" id="UP000198736"/>
    </source>
</evidence>
<dbReference type="RefSeq" id="WP_090898290.1">
    <property type="nucleotide sequence ID" value="NZ_CZPZ01000018.1"/>
</dbReference>
<dbReference type="AlphaFoldDB" id="A0A0S4LJB1"/>
<dbReference type="EMBL" id="CZPZ01000018">
    <property type="protein sequence ID" value="CUS36672.1"/>
    <property type="molecule type" value="Genomic_DNA"/>
</dbReference>
<dbReference type="OrthoDB" id="1121311at2"/>
<keyword evidence="9" id="KW-1185">Reference proteome</keyword>
<dbReference type="Pfam" id="PF12823">
    <property type="entry name" value="DUF3817"/>
    <property type="match status" value="1"/>
</dbReference>
<organism evidence="8 9">
    <name type="scientific">Candidatus Nitrospira nitrificans</name>
    <dbReference type="NCBI Taxonomy" id="1742973"/>
    <lineage>
        <taxon>Bacteria</taxon>
        <taxon>Pseudomonadati</taxon>
        <taxon>Nitrospirota</taxon>
        <taxon>Nitrospiria</taxon>
        <taxon>Nitrospirales</taxon>
        <taxon>Nitrospiraceae</taxon>
        <taxon>Nitrospira</taxon>
    </lineage>
</organism>
<dbReference type="PANTHER" id="PTHR40077">
    <property type="entry name" value="MEMBRANE PROTEIN-RELATED"/>
    <property type="match status" value="1"/>
</dbReference>
<keyword evidence="2" id="KW-1003">Cell membrane</keyword>
<feature type="domain" description="DUF3817" evidence="7">
    <location>
        <begin position="4"/>
        <end position="91"/>
    </location>
</feature>
<sequence>MGQIRRFRMTALAEGSSFLLLLFVAMPMKYVMGMPRVVTVVGAIHGILFLAYVAQLVTLRSPHQWDNRFSFAAFLASLLPFGPFIFDKHLREKEAATN</sequence>
<evidence type="ECO:0000256" key="1">
    <source>
        <dbReference type="ARBA" id="ARBA00004651"/>
    </source>
</evidence>
<evidence type="ECO:0000259" key="7">
    <source>
        <dbReference type="Pfam" id="PF12823"/>
    </source>
</evidence>
<evidence type="ECO:0000256" key="3">
    <source>
        <dbReference type="ARBA" id="ARBA00022692"/>
    </source>
</evidence>
<comment type="subcellular location">
    <subcellularLocation>
        <location evidence="1">Cell membrane</location>
        <topology evidence="1">Multi-pass membrane protein</topology>
    </subcellularLocation>
</comment>
<evidence type="ECO:0000313" key="8">
    <source>
        <dbReference type="EMBL" id="CUS36672.1"/>
    </source>
</evidence>
<feature type="transmembrane region" description="Helical" evidence="6">
    <location>
        <begin position="37"/>
        <end position="57"/>
    </location>
</feature>